<dbReference type="STRING" id="929713.NIASO_18960"/>
<dbReference type="KEGG" id="nso:NIASO_18960"/>
<protein>
    <submittedName>
        <fullName evidence="2">Phosphatidic acid phosphatase</fullName>
    </submittedName>
</protein>
<sequence>MKRKNCIQMVALLVTMVMGLAAHSQPQWLRKTEDPEYLHRAVKLLTDIMVHDIYSPPVASRTYAYVSVAAYETLVPSNSNYVSLAGRVHGLQPAPAPVPAVQYSFTLAAVQAMLTVGKSMVISEAVMDNFRQTVIQTMKADGMPGSVMDSSLAYGSRVAAHILSWAAADHYLQTRSLPKYAVNNAPGYWKPTPPAYIKAVEPHWNQLRPFLIDAAQFKPSPPPSFSTDTASRFYKEANAVYYAGKGLTSEQTAIASFWDCNPFKVNLRGHVMFATKKISPGGHWINITAMACRQLQKDVVATAEAYAFAAIGIADAFISCWDEKYRSNVIRPETYINQYIDVDWLPLLQTPPFPEYTSGHSVVSACAAEILTSLFGDHFSYVDATETEFDLPPRRFSSFRQAAEEAAISRFYGGIHYMPSIKNGLDEGTAIGKYVVEKLNIKQGTF</sequence>
<dbReference type="eggNOG" id="COG0671">
    <property type="taxonomic scope" value="Bacteria"/>
</dbReference>
<dbReference type="PANTHER" id="PTHR34599">
    <property type="entry name" value="PEROXIDASE-RELATED"/>
    <property type="match status" value="1"/>
</dbReference>
<dbReference type="SUPFAM" id="SSF48317">
    <property type="entry name" value="Acid phosphatase/Vanadium-dependent haloperoxidase"/>
    <property type="match status" value="1"/>
</dbReference>
<reference evidence="2 3" key="1">
    <citation type="submission" date="2013-12" db="EMBL/GenBank/DDBJ databases">
        <authorList>
            <consortium name="DOE Joint Genome Institute"/>
            <person name="Eisen J."/>
            <person name="Huntemann M."/>
            <person name="Han J."/>
            <person name="Chen A."/>
            <person name="Kyrpides N."/>
            <person name="Mavromatis K."/>
            <person name="Markowitz V."/>
            <person name="Palaniappan K."/>
            <person name="Ivanova N."/>
            <person name="Schaumberg A."/>
            <person name="Pati A."/>
            <person name="Liolios K."/>
            <person name="Nordberg H.P."/>
            <person name="Cantor M.N."/>
            <person name="Hua S.X."/>
            <person name="Woyke T."/>
        </authorList>
    </citation>
    <scope>NUCLEOTIDE SEQUENCE [LARGE SCALE GENOMIC DNA]</scope>
    <source>
        <strain evidence="3">DSM 19437</strain>
    </source>
</reference>
<evidence type="ECO:0000256" key="1">
    <source>
        <dbReference type="SAM" id="SignalP"/>
    </source>
</evidence>
<proteinExistence type="predicted"/>
<evidence type="ECO:0000313" key="3">
    <source>
        <dbReference type="Proteomes" id="UP000003586"/>
    </source>
</evidence>
<keyword evidence="1" id="KW-0732">Signal</keyword>
<dbReference type="Gene3D" id="1.10.606.20">
    <property type="match status" value="1"/>
</dbReference>
<accession>W0F5T5</accession>
<dbReference type="CDD" id="cd03398">
    <property type="entry name" value="PAP2_haloperoxidase"/>
    <property type="match status" value="1"/>
</dbReference>
<dbReference type="PANTHER" id="PTHR34599:SF1">
    <property type="entry name" value="PHOSPHATIDIC ACID PHOSPHATASE TYPE 2_HALOPEROXIDASE DOMAIN-CONTAINING PROTEIN"/>
    <property type="match status" value="1"/>
</dbReference>
<feature type="signal peptide" evidence="1">
    <location>
        <begin position="1"/>
        <end position="21"/>
    </location>
</feature>
<dbReference type="HOGENOM" id="CLU_020920_2_1_10"/>
<feature type="chain" id="PRO_5004788363" evidence="1">
    <location>
        <begin position="22"/>
        <end position="446"/>
    </location>
</feature>
<dbReference type="InterPro" id="IPR052559">
    <property type="entry name" value="V-haloperoxidase"/>
</dbReference>
<dbReference type="Proteomes" id="UP000003586">
    <property type="component" value="Chromosome"/>
</dbReference>
<dbReference type="AlphaFoldDB" id="W0F5T5"/>
<dbReference type="InterPro" id="IPR036938">
    <property type="entry name" value="PAP2/HPO_sf"/>
</dbReference>
<gene>
    <name evidence="2" type="ORF">NIASO_18960</name>
</gene>
<dbReference type="EMBL" id="CP007035">
    <property type="protein sequence ID" value="AHF16691.1"/>
    <property type="molecule type" value="Genomic_DNA"/>
</dbReference>
<keyword evidence="3" id="KW-1185">Reference proteome</keyword>
<evidence type="ECO:0000313" key="2">
    <source>
        <dbReference type="EMBL" id="AHF16691.1"/>
    </source>
</evidence>
<name>W0F5T5_9BACT</name>
<organism evidence="2 3">
    <name type="scientific">Niabella soli DSM 19437</name>
    <dbReference type="NCBI Taxonomy" id="929713"/>
    <lineage>
        <taxon>Bacteria</taxon>
        <taxon>Pseudomonadati</taxon>
        <taxon>Bacteroidota</taxon>
        <taxon>Chitinophagia</taxon>
        <taxon>Chitinophagales</taxon>
        <taxon>Chitinophagaceae</taxon>
        <taxon>Niabella</taxon>
    </lineage>
</organism>